<dbReference type="AlphaFoldDB" id="X0Y494"/>
<dbReference type="Gene3D" id="2.60.120.200">
    <property type="match status" value="1"/>
</dbReference>
<protein>
    <recommendedName>
        <fullName evidence="1">Cadherin-like domain-containing protein</fullName>
    </recommendedName>
</protein>
<feature type="non-terminal residue" evidence="2">
    <location>
        <position position="1"/>
    </location>
</feature>
<dbReference type="EMBL" id="BARS01045349">
    <property type="protein sequence ID" value="GAG31681.1"/>
    <property type="molecule type" value="Genomic_DNA"/>
</dbReference>
<dbReference type="InterPro" id="IPR013320">
    <property type="entry name" value="ConA-like_dom_sf"/>
</dbReference>
<dbReference type="Pfam" id="PF17892">
    <property type="entry name" value="Cadherin_5"/>
    <property type="match status" value="1"/>
</dbReference>
<evidence type="ECO:0000259" key="1">
    <source>
        <dbReference type="Pfam" id="PF17892"/>
    </source>
</evidence>
<gene>
    <name evidence="2" type="ORF">S01H1_68381</name>
</gene>
<name>X0Y494_9ZZZZ</name>
<proteinExistence type="predicted"/>
<feature type="non-terminal residue" evidence="2">
    <location>
        <position position="248"/>
    </location>
</feature>
<dbReference type="SUPFAM" id="SSF49899">
    <property type="entry name" value="Concanavalin A-like lectins/glucanases"/>
    <property type="match status" value="1"/>
</dbReference>
<comment type="caution">
    <text evidence="2">The sequence shown here is derived from an EMBL/GenBank/DDBJ whole genome shotgun (WGS) entry which is preliminary data.</text>
</comment>
<dbReference type="InterPro" id="IPR041690">
    <property type="entry name" value="Cadherin_5"/>
</dbReference>
<reference evidence="2" key="1">
    <citation type="journal article" date="2014" name="Front. Microbiol.">
        <title>High frequency of phylogenetically diverse reductive dehalogenase-homologous genes in deep subseafloor sedimentary metagenomes.</title>
        <authorList>
            <person name="Kawai M."/>
            <person name="Futagami T."/>
            <person name="Toyoda A."/>
            <person name="Takaki Y."/>
            <person name="Nishi S."/>
            <person name="Hori S."/>
            <person name="Arai W."/>
            <person name="Tsubouchi T."/>
            <person name="Morono Y."/>
            <person name="Uchiyama I."/>
            <person name="Ito T."/>
            <person name="Fujiyama A."/>
            <person name="Inagaki F."/>
            <person name="Takami H."/>
        </authorList>
    </citation>
    <scope>NUCLEOTIDE SEQUENCE</scope>
    <source>
        <strain evidence="2">Expedition CK06-06</strain>
    </source>
</reference>
<organism evidence="2">
    <name type="scientific">marine sediment metagenome</name>
    <dbReference type="NCBI Taxonomy" id="412755"/>
    <lineage>
        <taxon>unclassified sequences</taxon>
        <taxon>metagenomes</taxon>
        <taxon>ecological metagenomes</taxon>
    </lineage>
</organism>
<accession>X0Y494</accession>
<feature type="domain" description="Cadherin-like" evidence="1">
    <location>
        <begin position="149"/>
        <end position="243"/>
    </location>
</feature>
<dbReference type="Gene3D" id="2.60.40.2810">
    <property type="match status" value="1"/>
</dbReference>
<evidence type="ECO:0000313" key="2">
    <source>
        <dbReference type="EMBL" id="GAG31681.1"/>
    </source>
</evidence>
<sequence>DSFETGEWNGIWIEDSQNDWRRTTQRSNDGSYAAEIDGRATDATLTLADPIDLTSYSSAELTFSWYIESGFDGGEYIKLEFLAGGSWNEVASLDGNVDQENTWHHETISIDGNDLVDDFQIRFRSKVSRSNEDGFVDNVKIVGTPATTNTLPVALDDVGYSVDEDGTLLVASAGVLSNDSDADGDSLSAVLVNGAGNGSLTLNSDGTFEYSPNTDFNGSDSFTYTANDGTSNSNVATVNLTVTPVNDA</sequence>